<name>A0A0N0NLI3_9EURO</name>
<feature type="signal peptide" evidence="3">
    <location>
        <begin position="1"/>
        <end position="21"/>
    </location>
</feature>
<evidence type="ECO:0000256" key="3">
    <source>
        <dbReference type="RuleBase" id="RU361235"/>
    </source>
</evidence>
<evidence type="ECO:0000256" key="2">
    <source>
        <dbReference type="ARBA" id="ARBA00022801"/>
    </source>
</evidence>
<comment type="similarity">
    <text evidence="1 3">Belongs to the type-B carboxylesterase/lipase family.</text>
</comment>
<protein>
    <recommendedName>
        <fullName evidence="3">Carboxylic ester hydrolase</fullName>
        <ecNumber evidence="3">3.1.1.-</ecNumber>
    </recommendedName>
</protein>
<feature type="domain" description="Carboxylesterase type B" evidence="4">
    <location>
        <begin position="22"/>
        <end position="413"/>
    </location>
</feature>
<organism evidence="5 6">
    <name type="scientific">Cyphellophora attinorum</name>
    <dbReference type="NCBI Taxonomy" id="1664694"/>
    <lineage>
        <taxon>Eukaryota</taxon>
        <taxon>Fungi</taxon>
        <taxon>Dikarya</taxon>
        <taxon>Ascomycota</taxon>
        <taxon>Pezizomycotina</taxon>
        <taxon>Eurotiomycetes</taxon>
        <taxon>Chaetothyriomycetidae</taxon>
        <taxon>Chaetothyriales</taxon>
        <taxon>Cyphellophoraceae</taxon>
        <taxon>Cyphellophora</taxon>
    </lineage>
</organism>
<dbReference type="InterPro" id="IPR019826">
    <property type="entry name" value="Carboxylesterase_B_AS"/>
</dbReference>
<proteinExistence type="inferred from homology"/>
<dbReference type="InterPro" id="IPR002018">
    <property type="entry name" value="CarbesteraseB"/>
</dbReference>
<dbReference type="InterPro" id="IPR029058">
    <property type="entry name" value="AB_hydrolase_fold"/>
</dbReference>
<dbReference type="PANTHER" id="PTHR11559">
    <property type="entry name" value="CARBOXYLESTERASE"/>
    <property type="match status" value="1"/>
</dbReference>
<dbReference type="InterPro" id="IPR011057">
    <property type="entry name" value="Mss4-like_sf"/>
</dbReference>
<dbReference type="VEuPathDB" id="FungiDB:AB675_4462"/>
<dbReference type="SUPFAM" id="SSF51316">
    <property type="entry name" value="Mss4-like"/>
    <property type="match status" value="1"/>
</dbReference>
<keyword evidence="2 3" id="KW-0378">Hydrolase</keyword>
<dbReference type="Pfam" id="PF00135">
    <property type="entry name" value="COesterase"/>
    <property type="match status" value="1"/>
</dbReference>
<feature type="chain" id="PRO_5005732792" description="Carboxylic ester hydrolase" evidence="3">
    <location>
        <begin position="22"/>
        <end position="674"/>
    </location>
</feature>
<dbReference type="GeneID" id="28736483"/>
<comment type="caution">
    <text evidence="5">The sequence shown here is derived from an EMBL/GenBank/DDBJ whole genome shotgun (WGS) entry which is preliminary data.</text>
</comment>
<dbReference type="RefSeq" id="XP_017999171.1">
    <property type="nucleotide sequence ID" value="XM_018144603.1"/>
</dbReference>
<dbReference type="ESTHER" id="9euro-a0a0n0nli3">
    <property type="family name" value="Fungal_carboxylesterase_lipase"/>
</dbReference>
<dbReference type="EMBL" id="LFJN01000016">
    <property type="protein sequence ID" value="KPI39208.1"/>
    <property type="molecule type" value="Genomic_DNA"/>
</dbReference>
<accession>A0A0N0NLI3</accession>
<dbReference type="GO" id="GO:0016787">
    <property type="term" value="F:hydrolase activity"/>
    <property type="evidence" value="ECO:0007669"/>
    <property type="project" value="UniProtKB-KW"/>
</dbReference>
<keyword evidence="3" id="KW-0732">Signal</keyword>
<dbReference type="InterPro" id="IPR050309">
    <property type="entry name" value="Type-B_Carboxylest/Lipase"/>
</dbReference>
<evidence type="ECO:0000259" key="4">
    <source>
        <dbReference type="Pfam" id="PF00135"/>
    </source>
</evidence>
<gene>
    <name evidence="5" type="ORF">AB675_4462</name>
</gene>
<evidence type="ECO:0000313" key="5">
    <source>
        <dbReference type="EMBL" id="KPI39208.1"/>
    </source>
</evidence>
<dbReference type="STRING" id="1664694.A0A0N0NLI3"/>
<dbReference type="EC" id="3.1.1.-" evidence="3"/>
<reference evidence="5 6" key="1">
    <citation type="submission" date="2015-06" db="EMBL/GenBank/DDBJ databases">
        <title>Draft genome of the ant-associated black yeast Phialophora attae CBS 131958.</title>
        <authorList>
            <person name="Moreno L.F."/>
            <person name="Stielow B.J."/>
            <person name="de Hoog S."/>
            <person name="Vicente V.A."/>
            <person name="Weiss V.A."/>
            <person name="de Vries M."/>
            <person name="Cruz L.M."/>
            <person name="Souza E.M."/>
        </authorList>
    </citation>
    <scope>NUCLEOTIDE SEQUENCE [LARGE SCALE GENOMIC DNA]</scope>
    <source>
        <strain evidence="5 6">CBS 131958</strain>
    </source>
</reference>
<dbReference type="AlphaFoldDB" id="A0A0N0NLI3"/>
<dbReference type="OrthoDB" id="408631at2759"/>
<dbReference type="Proteomes" id="UP000038010">
    <property type="component" value="Unassembled WGS sequence"/>
</dbReference>
<dbReference type="Gene3D" id="3.40.50.1820">
    <property type="entry name" value="alpha/beta hydrolase"/>
    <property type="match status" value="1"/>
</dbReference>
<evidence type="ECO:0000256" key="1">
    <source>
        <dbReference type="ARBA" id="ARBA00005964"/>
    </source>
</evidence>
<keyword evidence="6" id="KW-1185">Reference proteome</keyword>
<evidence type="ECO:0000313" key="6">
    <source>
        <dbReference type="Proteomes" id="UP000038010"/>
    </source>
</evidence>
<dbReference type="PROSITE" id="PS00122">
    <property type="entry name" value="CARBOXYLESTERASE_B_1"/>
    <property type="match status" value="1"/>
</dbReference>
<sequence length="674" mass="73554">MLFQRLLALAAVVVSAPTARPTVVRTSTGSYHGVINETYPDVRAFLSIPYGQSTAGSNRFMPPKAVPPSEEHFDVTEYPPACPQYVTGIKNIWNQYIPWYLQYWGVSNYSVLRDSSFSAFFTTSLFSLSHMTSASVSNLFPCFPPSFAWLPESDLYQAGISAPFASEDCLKLAIWTPLNATCDSKLPVAMFWTGGGYQTNGILVPGQLPPGWVSRSQSHIVVTINYRMNILGFPDAAGLDTQNAGLLDMRLSLEWVRDNIAAFGGDPSRIMIWGQSAGASAVDIHNYAFYEDPIAHAMFAQSGNTLTIRPSSDPGHTNFTFVARTLGCDFPNDAQAELQCMQSLPYDDLINAMGWYQQNTSLVDPSLPPISFNPVADEKVVFSNYTQRYQSGQVSKVPMIYGTAANEGGSLSPLPANPETQGPNQTAANAITTGLLCGAANTSILRTGAGLPTYRYQYAGNWTNQDPLPWMGAFHSSDLPMFFGAYADANNGLGGPTAEQTATAEAMEDFLLAFVSDPWHGPPAAGWPQFDADAEGGGVMLRFGADGEPVQKVNADDVQGKPNFTSLAVDPESFKLLKPASREQLGDYTKPERSDENNFGHRYFCKVCATHLWREGQYEYPPGMINKFFSVNLSAIDQPQDGIDLKDFSFAYSDGLKDNFMAGQKDEPWTGGMS</sequence>
<dbReference type="SUPFAM" id="SSF53474">
    <property type="entry name" value="alpha/beta-Hydrolases"/>
    <property type="match status" value="1"/>
</dbReference>